<evidence type="ECO:0000313" key="9">
    <source>
        <dbReference type="EMBL" id="EXU98884.1"/>
    </source>
</evidence>
<dbReference type="Pfam" id="PF02386">
    <property type="entry name" value="TrkH"/>
    <property type="match status" value="1"/>
</dbReference>
<proteinExistence type="predicted"/>
<dbReference type="EMBL" id="JELW01000023">
    <property type="protein sequence ID" value="EXU98884.1"/>
    <property type="molecule type" value="Genomic_DNA"/>
</dbReference>
<evidence type="ECO:0000256" key="7">
    <source>
        <dbReference type="SAM" id="MobiDB-lite"/>
    </source>
</evidence>
<feature type="transmembrane region" description="Helical" evidence="8">
    <location>
        <begin position="546"/>
        <end position="566"/>
    </location>
</feature>
<evidence type="ECO:0000256" key="4">
    <source>
        <dbReference type="ARBA" id="ARBA00022989"/>
    </source>
</evidence>
<feature type="transmembrane region" description="Helical" evidence="8">
    <location>
        <begin position="33"/>
        <end position="53"/>
    </location>
</feature>
<feature type="region of interest" description="Disordered" evidence="7">
    <location>
        <begin position="134"/>
        <end position="214"/>
    </location>
</feature>
<dbReference type="eggNOG" id="KOG1341">
    <property type="taxonomic scope" value="Eukaryota"/>
</dbReference>
<keyword evidence="3 8" id="KW-0812">Transmembrane</keyword>
<reference evidence="9 10" key="1">
    <citation type="submission" date="2014-02" db="EMBL/GenBank/DDBJ databases">
        <title>The genome sequence of the entomopathogenic fungus Metarhizium robertsii ARSEF 2575.</title>
        <authorList>
            <person name="Giuliano Garisto Donzelli B."/>
            <person name="Roe B.A."/>
            <person name="Macmil S.L."/>
            <person name="Krasnoff S.B."/>
            <person name="Gibson D.M."/>
        </authorList>
    </citation>
    <scope>NUCLEOTIDE SEQUENCE [LARGE SCALE GENOMIC DNA]</scope>
    <source>
        <strain evidence="9 10">ARSEF 2575</strain>
    </source>
</reference>
<feature type="transmembrane region" description="Helical" evidence="8">
    <location>
        <begin position="90"/>
        <end position="111"/>
    </location>
</feature>
<dbReference type="AlphaFoldDB" id="A0A014QX68"/>
<dbReference type="Proteomes" id="UP000030151">
    <property type="component" value="Unassembled WGS sequence"/>
</dbReference>
<dbReference type="HOGENOM" id="CLU_005947_4_1_1"/>
<gene>
    <name evidence="9" type="ORF">X797_008121</name>
</gene>
<keyword evidence="6 8" id="KW-0472">Membrane</keyword>
<keyword evidence="2" id="KW-0813">Transport</keyword>
<protein>
    <submittedName>
        <fullName evidence="9">Cation transporter</fullName>
    </submittedName>
</protein>
<feature type="transmembrane region" description="Helical" evidence="8">
    <location>
        <begin position="448"/>
        <end position="467"/>
    </location>
</feature>
<sequence length="623" mass="69417">MSLRNAQHGTCALLAAAWRRVSRLGSHHVNFVSLHYAYFIFVSLISSVVFWLLSAPKLSVTYVDSLFMVVSGVTETGLNTVDLSKLTTAQQVLLCLLMICGSAVWVSIWLVSARKRSFRRLLARNGLARPPLDRRQSVHVPYPGAYQNASDSEAREAKATEGDAEPFEGLSVQASRLSPPAPLGSRNRRLLNPGSEQALGEPLEEPTPNPLAFLTSKNMGRNGDFINLTAQERIQVSSIEHKALQLLSLIVPLYFTLWQVLGCLGLGAWIATNQPRPALENGINPWWLGIFNGVSAFNNSGMSLLDANMVPFQAAYYVLVTMGLLILAGNTAYPIFLRFLLWSVLKVLHVFPEGPIVTEWRSTLEYILRYPRRVYTNLFPTQHTWWLAFMVLMLNGIDWAAFELLNIGNPVISAIPFGPRIMDGLFQAVAVRSGGFYIVPIAKTHIGLQVLYVIMMYISVYPVIITMRNSNVYEERSLGLFAVESTKDEEYVDPYAKALRSFRTRRLFISQQIRGQLADDIWLLALATFIITVIEAPHFAEDPVSYSVFNIIFEIISAYGCVGISVGSPGANYSFCGGWRAGSKLVVCLVMLRGRHRTLPASLDYAVRPAGKDIQEEVLEEHH</sequence>
<dbReference type="OrthoDB" id="9999863at2759"/>
<accession>A0A014QX68</accession>
<dbReference type="PANTHER" id="PTHR31064:SF37">
    <property type="entry name" value="TRANSPORTER, PUTATIVE (EUROFUNG)-RELATED"/>
    <property type="match status" value="1"/>
</dbReference>
<evidence type="ECO:0000256" key="3">
    <source>
        <dbReference type="ARBA" id="ARBA00022692"/>
    </source>
</evidence>
<keyword evidence="4 8" id="KW-1133">Transmembrane helix</keyword>
<evidence type="ECO:0000256" key="6">
    <source>
        <dbReference type="ARBA" id="ARBA00023136"/>
    </source>
</evidence>
<dbReference type="GO" id="GO:1990573">
    <property type="term" value="P:potassium ion import across plasma membrane"/>
    <property type="evidence" value="ECO:0007669"/>
    <property type="project" value="TreeGrafter"/>
</dbReference>
<comment type="subcellular location">
    <subcellularLocation>
        <location evidence="1">Membrane</location>
        <topology evidence="1">Multi-pass membrane protein</topology>
    </subcellularLocation>
</comment>
<name>A0A014QX68_9HYPO</name>
<dbReference type="InterPro" id="IPR051143">
    <property type="entry name" value="TrkH_K-transport"/>
</dbReference>
<dbReference type="PANTHER" id="PTHR31064">
    <property type="entry name" value="POTASSIUM TRANSPORT PROTEIN DDB_G0292412-RELATED"/>
    <property type="match status" value="1"/>
</dbReference>
<feature type="transmembrane region" description="Helical" evidence="8">
    <location>
        <begin position="314"/>
        <end position="336"/>
    </location>
</feature>
<feature type="transmembrane region" description="Helical" evidence="8">
    <location>
        <begin position="246"/>
        <end position="271"/>
    </location>
</feature>
<comment type="caution">
    <text evidence="9">The sequence shown here is derived from an EMBL/GenBank/DDBJ whole genome shotgun (WGS) entry which is preliminary data.</text>
</comment>
<keyword evidence="5" id="KW-0406">Ion transport</keyword>
<feature type="compositionally biased region" description="Basic and acidic residues" evidence="7">
    <location>
        <begin position="152"/>
        <end position="161"/>
    </location>
</feature>
<dbReference type="GO" id="GO:0005886">
    <property type="term" value="C:plasma membrane"/>
    <property type="evidence" value="ECO:0007669"/>
    <property type="project" value="TreeGrafter"/>
</dbReference>
<dbReference type="GO" id="GO:0140107">
    <property type="term" value="F:high-affinity potassium ion transmembrane transporter activity"/>
    <property type="evidence" value="ECO:0007669"/>
    <property type="project" value="TreeGrafter"/>
</dbReference>
<evidence type="ECO:0000256" key="5">
    <source>
        <dbReference type="ARBA" id="ARBA00023065"/>
    </source>
</evidence>
<dbReference type="InterPro" id="IPR003445">
    <property type="entry name" value="Cat_transpt"/>
</dbReference>
<dbReference type="GO" id="GO:0030007">
    <property type="term" value="P:intracellular potassium ion homeostasis"/>
    <property type="evidence" value="ECO:0007669"/>
    <property type="project" value="TreeGrafter"/>
</dbReference>
<feature type="transmembrane region" description="Helical" evidence="8">
    <location>
        <begin position="385"/>
        <end position="405"/>
    </location>
</feature>
<feature type="transmembrane region" description="Helical" evidence="8">
    <location>
        <begin position="521"/>
        <end position="540"/>
    </location>
</feature>
<evidence type="ECO:0000256" key="8">
    <source>
        <dbReference type="SAM" id="Phobius"/>
    </source>
</evidence>
<evidence type="ECO:0000256" key="1">
    <source>
        <dbReference type="ARBA" id="ARBA00004141"/>
    </source>
</evidence>
<evidence type="ECO:0000313" key="10">
    <source>
        <dbReference type="Proteomes" id="UP000030151"/>
    </source>
</evidence>
<organism evidence="9 10">
    <name type="scientific">Metarhizium robertsii</name>
    <dbReference type="NCBI Taxonomy" id="568076"/>
    <lineage>
        <taxon>Eukaryota</taxon>
        <taxon>Fungi</taxon>
        <taxon>Dikarya</taxon>
        <taxon>Ascomycota</taxon>
        <taxon>Pezizomycotina</taxon>
        <taxon>Sordariomycetes</taxon>
        <taxon>Hypocreomycetidae</taxon>
        <taxon>Hypocreales</taxon>
        <taxon>Clavicipitaceae</taxon>
        <taxon>Metarhizium</taxon>
    </lineage>
</organism>
<evidence type="ECO:0000256" key="2">
    <source>
        <dbReference type="ARBA" id="ARBA00022448"/>
    </source>
</evidence>